<evidence type="ECO:0000313" key="13">
    <source>
        <dbReference type="EMBL" id="CAK7327467.1"/>
    </source>
</evidence>
<evidence type="ECO:0000256" key="2">
    <source>
        <dbReference type="ARBA" id="ARBA00022448"/>
    </source>
</evidence>
<keyword evidence="8" id="KW-0406">Ion transport</keyword>
<feature type="transmembrane region" description="Helical" evidence="11">
    <location>
        <begin position="129"/>
        <end position="151"/>
    </location>
</feature>
<keyword evidence="7 11" id="KW-1133">Transmembrane helix</keyword>
<evidence type="ECO:0000256" key="10">
    <source>
        <dbReference type="ARBA" id="ARBA00038341"/>
    </source>
</evidence>
<dbReference type="InterPro" id="IPR050794">
    <property type="entry name" value="CPA2_transporter"/>
</dbReference>
<feature type="transmembrane region" description="Helical" evidence="11">
    <location>
        <begin position="33"/>
        <end position="52"/>
    </location>
</feature>
<evidence type="ECO:0000256" key="1">
    <source>
        <dbReference type="ARBA" id="ARBA00004141"/>
    </source>
</evidence>
<dbReference type="GO" id="GO:0012505">
    <property type="term" value="C:endomembrane system"/>
    <property type="evidence" value="ECO:0007669"/>
    <property type="project" value="TreeGrafter"/>
</dbReference>
<evidence type="ECO:0000256" key="11">
    <source>
        <dbReference type="SAM" id="Phobius"/>
    </source>
</evidence>
<reference evidence="13 14" key="1">
    <citation type="submission" date="2024-01" db="EMBL/GenBank/DDBJ databases">
        <authorList>
            <person name="Waweru B."/>
        </authorList>
    </citation>
    <scope>NUCLEOTIDE SEQUENCE [LARGE SCALE GENOMIC DNA]</scope>
</reference>
<dbReference type="FunFam" id="1.20.1530.20:FF:000003">
    <property type="entry name" value="Cation/H(+) antiporter 15"/>
    <property type="match status" value="1"/>
</dbReference>
<feature type="transmembrane region" description="Helical" evidence="11">
    <location>
        <begin position="268"/>
        <end position="301"/>
    </location>
</feature>
<evidence type="ECO:0000259" key="12">
    <source>
        <dbReference type="Pfam" id="PF00999"/>
    </source>
</evidence>
<dbReference type="GO" id="GO:0016020">
    <property type="term" value="C:membrane"/>
    <property type="evidence" value="ECO:0007669"/>
    <property type="project" value="UniProtKB-SubCell"/>
</dbReference>
<organism evidence="13 14">
    <name type="scientific">Dovyalis caffra</name>
    <dbReference type="NCBI Taxonomy" id="77055"/>
    <lineage>
        <taxon>Eukaryota</taxon>
        <taxon>Viridiplantae</taxon>
        <taxon>Streptophyta</taxon>
        <taxon>Embryophyta</taxon>
        <taxon>Tracheophyta</taxon>
        <taxon>Spermatophyta</taxon>
        <taxon>Magnoliopsida</taxon>
        <taxon>eudicotyledons</taxon>
        <taxon>Gunneridae</taxon>
        <taxon>Pentapetalae</taxon>
        <taxon>rosids</taxon>
        <taxon>fabids</taxon>
        <taxon>Malpighiales</taxon>
        <taxon>Salicaceae</taxon>
        <taxon>Flacourtieae</taxon>
        <taxon>Dovyalis</taxon>
    </lineage>
</organism>
<dbReference type="Pfam" id="PF00999">
    <property type="entry name" value="Na_H_Exchanger"/>
    <property type="match status" value="1"/>
</dbReference>
<comment type="caution">
    <text evidence="13">The sequence shown here is derived from an EMBL/GenBank/DDBJ whole genome shotgun (WGS) entry which is preliminary data.</text>
</comment>
<feature type="transmembrane region" description="Helical" evidence="11">
    <location>
        <begin position="163"/>
        <end position="185"/>
    </location>
</feature>
<keyword evidence="14" id="KW-1185">Reference proteome</keyword>
<feature type="transmembrane region" description="Helical" evidence="11">
    <location>
        <begin position="197"/>
        <end position="218"/>
    </location>
</feature>
<evidence type="ECO:0000256" key="8">
    <source>
        <dbReference type="ARBA" id="ARBA00023065"/>
    </source>
</evidence>
<comment type="similarity">
    <text evidence="10">Belongs to the monovalent cation:proton antiporter 2 (CPA2) transporter (TC 2.A.37) family. CHX (TC 2.A.37.4) subfamily.</text>
</comment>
<feature type="domain" description="Cation/H+ exchanger transmembrane" evidence="12">
    <location>
        <begin position="47"/>
        <end position="403"/>
    </location>
</feature>
<dbReference type="Proteomes" id="UP001314170">
    <property type="component" value="Unassembled WGS sequence"/>
</dbReference>
<comment type="subcellular location">
    <subcellularLocation>
        <location evidence="1">Membrane</location>
        <topology evidence="1">Multi-pass membrane protein</topology>
    </subcellularLocation>
</comment>
<dbReference type="PANTHER" id="PTHR32468">
    <property type="entry name" value="CATION/H + ANTIPORTER"/>
    <property type="match status" value="1"/>
</dbReference>
<keyword evidence="3" id="KW-0050">Antiport</keyword>
<keyword evidence="5 11" id="KW-0812">Transmembrane</keyword>
<dbReference type="GO" id="GO:0006885">
    <property type="term" value="P:regulation of pH"/>
    <property type="evidence" value="ECO:0007669"/>
    <property type="project" value="TreeGrafter"/>
</dbReference>
<evidence type="ECO:0000256" key="9">
    <source>
        <dbReference type="ARBA" id="ARBA00023136"/>
    </source>
</evidence>
<name>A0AAV1R0C7_9ROSI</name>
<dbReference type="Gene3D" id="1.20.1530.20">
    <property type="match status" value="1"/>
</dbReference>
<dbReference type="InterPro" id="IPR038770">
    <property type="entry name" value="Na+/solute_symporter_sf"/>
</dbReference>
<accession>A0AAV1R0C7</accession>
<feature type="transmembrane region" description="Helical" evidence="11">
    <location>
        <begin position="346"/>
        <end position="371"/>
    </location>
</feature>
<dbReference type="GO" id="GO:0015297">
    <property type="term" value="F:antiporter activity"/>
    <property type="evidence" value="ECO:0007669"/>
    <property type="project" value="UniProtKB-KW"/>
</dbReference>
<evidence type="ECO:0000313" key="14">
    <source>
        <dbReference type="Proteomes" id="UP001314170"/>
    </source>
</evidence>
<dbReference type="InterPro" id="IPR006153">
    <property type="entry name" value="Cation/H_exchanger_TM"/>
</dbReference>
<keyword evidence="2" id="KW-0813">Transport</keyword>
<dbReference type="EMBL" id="CAWUPB010000851">
    <property type="protein sequence ID" value="CAK7327467.1"/>
    <property type="molecule type" value="Genomic_DNA"/>
</dbReference>
<evidence type="ECO:0000256" key="5">
    <source>
        <dbReference type="ARBA" id="ARBA00022692"/>
    </source>
</evidence>
<evidence type="ECO:0000256" key="4">
    <source>
        <dbReference type="ARBA" id="ARBA00022538"/>
    </source>
</evidence>
<keyword evidence="9 11" id="KW-0472">Membrane</keyword>
<sequence length="411" mass="43593">MATNTSNVTAALLPKPMKATSNGAFQHENPLDFALPLLILQICLVVAFTRTLAFFLKPLRQPRVIAEIVGGILLGPSALGRSEKFLHTVFPAKSMTVLDTVANIGLLFFLFLVGLELDIRAIRRTGKKSLVIAAAGITLPFLLGIGTSVVLRSTISKGVDNAPFLVFMGVSLSITAFPVLARILAELKLLTTDVGRIAMSAAAVNDVAAWILLALAIALSGGNTSPLTSVWVLLCGVGFVVFSIYVTRPLLDLMARRSPEGEPVKEIYICITLSLVLASAFVTDVIGIHALFGAFVVGILIPKDGPFPGVLIEKIEDLVAGLLLPLYFASSGLKTNVATMSGAQSWGLLVLVIATACLGKIIGTMIVSLMFKVPKREAAALGFLMNTKGLVELIVLNIGKDRKVSLLMFNA</sequence>
<feature type="transmembrane region" description="Helical" evidence="11">
    <location>
        <begin position="64"/>
        <end position="80"/>
    </location>
</feature>
<dbReference type="GO" id="GO:1902600">
    <property type="term" value="P:proton transmembrane transport"/>
    <property type="evidence" value="ECO:0007669"/>
    <property type="project" value="InterPro"/>
</dbReference>
<dbReference type="PANTHER" id="PTHR32468:SF81">
    <property type="entry name" value="CATION_H(+) ANTIPORTER 19"/>
    <property type="match status" value="1"/>
</dbReference>
<evidence type="ECO:0000256" key="3">
    <source>
        <dbReference type="ARBA" id="ARBA00022449"/>
    </source>
</evidence>
<feature type="transmembrane region" description="Helical" evidence="11">
    <location>
        <begin position="100"/>
        <end position="117"/>
    </location>
</feature>
<proteinExistence type="inferred from homology"/>
<dbReference type="GO" id="GO:0006813">
    <property type="term" value="P:potassium ion transport"/>
    <property type="evidence" value="ECO:0007669"/>
    <property type="project" value="UniProtKB-KW"/>
</dbReference>
<protein>
    <recommendedName>
        <fullName evidence="12">Cation/H+ exchanger transmembrane domain-containing protein</fullName>
    </recommendedName>
</protein>
<feature type="transmembrane region" description="Helical" evidence="11">
    <location>
        <begin position="230"/>
        <end position="247"/>
    </location>
</feature>
<evidence type="ECO:0000256" key="6">
    <source>
        <dbReference type="ARBA" id="ARBA00022958"/>
    </source>
</evidence>
<keyword evidence="4" id="KW-0633">Potassium transport</keyword>
<evidence type="ECO:0000256" key="7">
    <source>
        <dbReference type="ARBA" id="ARBA00022989"/>
    </source>
</evidence>
<gene>
    <name evidence="13" type="ORF">DCAF_LOCUS5179</name>
</gene>
<dbReference type="AlphaFoldDB" id="A0AAV1R0C7"/>
<keyword evidence="6" id="KW-0630">Potassium</keyword>